<evidence type="ECO:0000256" key="1">
    <source>
        <dbReference type="SAM" id="Phobius"/>
    </source>
</evidence>
<keyword evidence="1" id="KW-0812">Transmembrane</keyword>
<keyword evidence="3" id="KW-1185">Reference proteome</keyword>
<evidence type="ECO:0000313" key="3">
    <source>
        <dbReference type="Proteomes" id="UP001165283"/>
    </source>
</evidence>
<dbReference type="EMBL" id="JAGSOV010000023">
    <property type="protein sequence ID" value="MCO1655595.1"/>
    <property type="molecule type" value="Genomic_DNA"/>
</dbReference>
<organism evidence="2 3">
    <name type="scientific">Pseudonocardia humida</name>
    <dbReference type="NCBI Taxonomy" id="2800819"/>
    <lineage>
        <taxon>Bacteria</taxon>
        <taxon>Bacillati</taxon>
        <taxon>Actinomycetota</taxon>
        <taxon>Actinomycetes</taxon>
        <taxon>Pseudonocardiales</taxon>
        <taxon>Pseudonocardiaceae</taxon>
        <taxon>Pseudonocardia</taxon>
    </lineage>
</organism>
<protein>
    <recommendedName>
        <fullName evidence="4">DUF4367 domain-containing protein</fullName>
    </recommendedName>
</protein>
<keyword evidence="1" id="KW-0472">Membrane</keyword>
<name>A0ABT0ZY49_9PSEU</name>
<sequence>MRHPTDGTLRRLVDEPAGVADTDREHVADCPVCLSELVTAQREAAAAAAALDVEVAVDVEAGWRRLSRSLAADDAPGVGAPTRRRWRSLLRSPAIAAVGVVALLTGAGAAAAADWLQIFRPERVAPITVTRDDLLALPELTAYGRVDREGNTDVRDVADAAAAERATGIAVPRVGELPRGVTGEPTYQVRDRVTTFFTFSAAEAAAAAAEAGGTLPPPPPGLDGSRFRLTNGPRVAAVWSSTGGVPALVVARTAAPTVDSSGTPFETARDYVLTLPGLPADLAEQLRSVSADGTTLPLRVLSERMTSSSADVNGTPATVLTSRDATMAAVVWLDGGLVTAVAGSLSADEVLAVARGLR</sequence>
<gene>
    <name evidence="2" type="ORF">KDL28_11080</name>
</gene>
<proteinExistence type="predicted"/>
<evidence type="ECO:0000313" key="2">
    <source>
        <dbReference type="EMBL" id="MCO1655595.1"/>
    </source>
</evidence>
<reference evidence="2" key="1">
    <citation type="submission" date="2021-04" db="EMBL/GenBank/DDBJ databases">
        <title>Pseudonocardia sp. nov., isolated from sandy soil of mangrove forest.</title>
        <authorList>
            <person name="Zan Z."/>
            <person name="Huang R."/>
            <person name="Liu W."/>
        </authorList>
    </citation>
    <scope>NUCLEOTIDE SEQUENCE</scope>
    <source>
        <strain evidence="2">S2-4</strain>
    </source>
</reference>
<evidence type="ECO:0008006" key="4">
    <source>
        <dbReference type="Google" id="ProtNLM"/>
    </source>
</evidence>
<dbReference type="Proteomes" id="UP001165283">
    <property type="component" value="Unassembled WGS sequence"/>
</dbReference>
<keyword evidence="1" id="KW-1133">Transmembrane helix</keyword>
<accession>A0ABT0ZY49</accession>
<dbReference type="RefSeq" id="WP_252437480.1">
    <property type="nucleotide sequence ID" value="NZ_JAGSOV010000023.1"/>
</dbReference>
<feature type="transmembrane region" description="Helical" evidence="1">
    <location>
        <begin position="94"/>
        <end position="116"/>
    </location>
</feature>
<comment type="caution">
    <text evidence="2">The sequence shown here is derived from an EMBL/GenBank/DDBJ whole genome shotgun (WGS) entry which is preliminary data.</text>
</comment>